<sequence length="340" mass="39678">MTGYEIIKRNIEFSNPDRIGIKFQSLGEGDMTRIYLQRSKEYRNKDEVPNIERQPKPYTDRPDEWGVSWDSHGESNGLGQPVSSPLEDIEEQEEYVFPDINAEGRFDGLEEALQKAEKEGKWVQFREAYFLFERHHMIRSYEEALMDLYIDEENSIKLIDRILEYHLQLLAKINELAPGRIHSYETSDDWGTQTNLQISPELWRKIYKPRYKKFADAVHSYGMYFELHSCGFITDIMEDLIEVGVDMVQINQPGLMGMEEFGNKFRGRIVFDVGADIQSVLPTHNKELISKHIQDLIKHWGTPNGGIIAAEYRFPESIGATQEDMEYALECWKKYGDLKN</sequence>
<evidence type="ECO:0000313" key="1">
    <source>
        <dbReference type="EMBL" id="ONI38350.1"/>
    </source>
</evidence>
<accession>A0ACC8X8U9</accession>
<dbReference type="EMBL" id="LJDB01000089">
    <property type="protein sequence ID" value="ONI38350.1"/>
    <property type="molecule type" value="Genomic_DNA"/>
</dbReference>
<reference evidence="1" key="1">
    <citation type="submission" date="2016-08" db="EMBL/GenBank/DDBJ databases">
        <authorList>
            <person name="Ngugi D.K."/>
            <person name="Miyake S."/>
            <person name="Stingl U."/>
        </authorList>
    </citation>
    <scope>NUCLEOTIDE SEQUENCE</scope>
    <source>
        <strain evidence="1">SCG-B11WGA-EpuloA1</strain>
    </source>
</reference>
<organism evidence="1 2">
    <name type="scientific">Candidatus Epulonipiscium fishelsonii</name>
    <dbReference type="NCBI Taxonomy" id="77094"/>
    <lineage>
        <taxon>Bacteria</taxon>
        <taxon>Bacillati</taxon>
        <taxon>Bacillota</taxon>
        <taxon>Clostridia</taxon>
        <taxon>Lachnospirales</taxon>
        <taxon>Lachnospiraceae</taxon>
        <taxon>Candidatus Epulonipiscium</taxon>
    </lineage>
</organism>
<gene>
    <name evidence="1" type="ORF">AN396_10850</name>
</gene>
<comment type="caution">
    <text evidence="1">The sequence shown here is derived from an EMBL/GenBank/DDBJ whole genome shotgun (WGS) entry which is preliminary data.</text>
</comment>
<dbReference type="Proteomes" id="UP000188605">
    <property type="component" value="Unassembled WGS sequence"/>
</dbReference>
<evidence type="ECO:0000313" key="2">
    <source>
        <dbReference type="Proteomes" id="UP000188605"/>
    </source>
</evidence>
<proteinExistence type="predicted"/>
<protein>
    <submittedName>
        <fullName evidence="1">Uncharacterized protein</fullName>
    </submittedName>
</protein>
<name>A0ACC8X8U9_9FIRM</name>
<keyword evidence="2" id="KW-1185">Reference proteome</keyword>